<dbReference type="EMBL" id="OU015566">
    <property type="protein sequence ID" value="CAG5105833.1"/>
    <property type="molecule type" value="Genomic_DNA"/>
</dbReference>
<dbReference type="Proteomes" id="UP001158576">
    <property type="component" value="Chromosome 1"/>
</dbReference>
<protein>
    <submittedName>
        <fullName evidence="2">Oidioi.mRNA.OKI2018_I69.chr1.g2494.t1.cds</fullName>
    </submittedName>
</protein>
<sequence>MSAPVTSQPLAYKSSNGEFKHGLFSCFGDLGTSCKVCWCPCLVHKSTQEGMGRDNGGTCLLLSCASCFFPAGWLAISCIQRQELRERHGIEGGMIGDFLAVFCCLCCAMVQHDREVNQNE</sequence>
<proteinExistence type="inferred from homology"/>
<organism evidence="2 3">
    <name type="scientific">Oikopleura dioica</name>
    <name type="common">Tunicate</name>
    <dbReference type="NCBI Taxonomy" id="34765"/>
    <lineage>
        <taxon>Eukaryota</taxon>
        <taxon>Metazoa</taxon>
        <taxon>Chordata</taxon>
        <taxon>Tunicata</taxon>
        <taxon>Appendicularia</taxon>
        <taxon>Copelata</taxon>
        <taxon>Oikopleuridae</taxon>
        <taxon>Oikopleura</taxon>
    </lineage>
</organism>
<evidence type="ECO:0000256" key="1">
    <source>
        <dbReference type="ARBA" id="ARBA00009024"/>
    </source>
</evidence>
<dbReference type="InterPro" id="IPR006461">
    <property type="entry name" value="PLAC_motif_containing"/>
</dbReference>
<dbReference type="PANTHER" id="PTHR15907">
    <property type="entry name" value="DUF614 FAMILY PROTEIN-RELATED"/>
    <property type="match status" value="1"/>
</dbReference>
<dbReference type="NCBIfam" id="TIGR01571">
    <property type="entry name" value="A_thal_Cys_rich"/>
    <property type="match status" value="1"/>
</dbReference>
<comment type="similarity">
    <text evidence="1">Belongs to the cornifelin family.</text>
</comment>
<evidence type="ECO:0000313" key="3">
    <source>
        <dbReference type="Proteomes" id="UP001158576"/>
    </source>
</evidence>
<name>A0ABN7SUR7_OIKDI</name>
<accession>A0ABN7SUR7</accession>
<gene>
    <name evidence="2" type="ORF">OKIOD_LOCUS11259</name>
</gene>
<reference evidence="2 3" key="1">
    <citation type="submission" date="2021-04" db="EMBL/GenBank/DDBJ databases">
        <authorList>
            <person name="Bliznina A."/>
        </authorList>
    </citation>
    <scope>NUCLEOTIDE SEQUENCE [LARGE SCALE GENOMIC DNA]</scope>
</reference>
<keyword evidence="3" id="KW-1185">Reference proteome</keyword>
<evidence type="ECO:0000313" key="2">
    <source>
        <dbReference type="EMBL" id="CAG5105833.1"/>
    </source>
</evidence>
<dbReference type="Pfam" id="PF04749">
    <property type="entry name" value="PLAC8"/>
    <property type="match status" value="1"/>
</dbReference>